<keyword evidence="11" id="KW-0411">Iron-sulfur</keyword>
<evidence type="ECO:0000313" key="16">
    <source>
        <dbReference type="Proteomes" id="UP000694287"/>
    </source>
</evidence>
<comment type="subcellular location">
    <subcellularLocation>
        <location evidence="2">Membrane</location>
        <topology evidence="2">Multi-pass membrane protein</topology>
    </subcellularLocation>
</comment>
<evidence type="ECO:0000256" key="4">
    <source>
        <dbReference type="ARBA" id="ARBA00022692"/>
    </source>
</evidence>
<dbReference type="InterPro" id="IPR017927">
    <property type="entry name" value="FAD-bd_FR_type"/>
</dbReference>
<keyword evidence="16" id="KW-1185">Reference proteome</keyword>
<gene>
    <name evidence="15" type="ORF">I4I81_02865</name>
</gene>
<evidence type="ECO:0000256" key="10">
    <source>
        <dbReference type="ARBA" id="ARBA00023004"/>
    </source>
</evidence>
<dbReference type="PANTHER" id="PTHR47354:SF8">
    <property type="entry name" value="1,2-PHENYLACETYL-COA EPOXIDASE, SUBUNIT E"/>
    <property type="match status" value="1"/>
</dbReference>
<evidence type="ECO:0000256" key="9">
    <source>
        <dbReference type="ARBA" id="ARBA00023002"/>
    </source>
</evidence>
<feature type="transmembrane region" description="Helical" evidence="13">
    <location>
        <begin position="202"/>
        <end position="223"/>
    </location>
</feature>
<evidence type="ECO:0000256" key="2">
    <source>
        <dbReference type="ARBA" id="ARBA00004141"/>
    </source>
</evidence>
<dbReference type="PANTHER" id="PTHR47354">
    <property type="entry name" value="NADH OXIDOREDUCTASE HCR"/>
    <property type="match status" value="1"/>
</dbReference>
<dbReference type="InterPro" id="IPR013130">
    <property type="entry name" value="Fe3_Rdtase_TM_dom"/>
</dbReference>
<keyword evidence="12 13" id="KW-0472">Membrane</keyword>
<reference evidence="15 16" key="1">
    <citation type="submission" date="2020-11" db="EMBL/GenBank/DDBJ databases">
        <title>Pseudonocardia abyssalis sp. nov. and Pseudonocardia oceani sp. nov., description and phylogenomic analysis of two novel actinomycetes isolated from the deep Southern Ocean.</title>
        <authorList>
            <person name="Parra J."/>
        </authorList>
    </citation>
    <scope>NUCLEOTIDE SEQUENCE [LARGE SCALE GENOMIC DNA]</scope>
    <source>
        <strain evidence="15 16">KRD-168</strain>
    </source>
</reference>
<keyword evidence="7" id="KW-0274">FAD</keyword>
<sequence length="458" mass="48682">MSSVLDAPVHARAEFRHRREHRNGTASLLLALGGVNVGIVLALGVSRLGIDAAAPGGLALWGGRMTGLLAEVFVLAQVLLAARVPWLEAAVGQDRLLRWHRALGPATLAAVLAHPVLIAVAYSARDGSGWWSQLWTLGGDYLDATVAVGLLLVAAVVSVGAVRRFLPYEGWHLLHLGTYAAVLLAFGHQLDAGTVVLDGPVLRAWWAAQLVIVLAAVLIYRVVLPMWRTARHRVRVDAVVAEAPGVVSVHLRGRDLDRLAIRGGQFLRWRFLTADGWWRSHPFSVSAVPGGDGMRLTARLVGEGTAALARLRPGTRVAFEGPYGVLTRDARTRPRVLLVGAGSGIAPIRALLEDLPRDVDAVVVQRASTVADAVLHGELRRIAAARPAVRVHLVTGPRGPATSPGRSLGPAQLLAMVPDIGQREAYLCGPPGLTADLVATLRGLGVAPAHLHSETFHL</sequence>
<proteinExistence type="predicted"/>
<dbReference type="CDD" id="cd06198">
    <property type="entry name" value="FNR_like_3"/>
    <property type="match status" value="1"/>
</dbReference>
<feature type="transmembrane region" description="Helical" evidence="13">
    <location>
        <begin position="58"/>
        <end position="81"/>
    </location>
</feature>
<protein>
    <submittedName>
        <fullName evidence="15">Ferredoxin reductase family protein</fullName>
    </submittedName>
</protein>
<keyword evidence="3" id="KW-0285">Flavoprotein</keyword>
<keyword evidence="10" id="KW-0408">Iron</keyword>
<name>A0ABS6UN17_9PSEU</name>
<feature type="transmembrane region" description="Helical" evidence="13">
    <location>
        <begin position="102"/>
        <end position="124"/>
    </location>
</feature>
<dbReference type="InterPro" id="IPR050415">
    <property type="entry name" value="MRET"/>
</dbReference>
<comment type="caution">
    <text evidence="15">The sequence shown here is derived from an EMBL/GenBank/DDBJ whole genome shotgun (WGS) entry which is preliminary data.</text>
</comment>
<evidence type="ECO:0000256" key="8">
    <source>
        <dbReference type="ARBA" id="ARBA00022989"/>
    </source>
</evidence>
<dbReference type="Proteomes" id="UP000694287">
    <property type="component" value="Unassembled WGS sequence"/>
</dbReference>
<keyword evidence="5" id="KW-0001">2Fe-2S</keyword>
<dbReference type="Pfam" id="PF01794">
    <property type="entry name" value="Ferric_reduct"/>
    <property type="match status" value="1"/>
</dbReference>
<dbReference type="RefSeq" id="WP_218605788.1">
    <property type="nucleotide sequence ID" value="NZ_JADQDJ010000429.1"/>
</dbReference>
<evidence type="ECO:0000256" key="7">
    <source>
        <dbReference type="ARBA" id="ARBA00022827"/>
    </source>
</evidence>
<evidence type="ECO:0000256" key="5">
    <source>
        <dbReference type="ARBA" id="ARBA00022714"/>
    </source>
</evidence>
<keyword evidence="9" id="KW-0560">Oxidoreductase</keyword>
<evidence type="ECO:0000259" key="14">
    <source>
        <dbReference type="PROSITE" id="PS51384"/>
    </source>
</evidence>
<evidence type="ECO:0000256" key="13">
    <source>
        <dbReference type="SAM" id="Phobius"/>
    </source>
</evidence>
<dbReference type="PROSITE" id="PS51384">
    <property type="entry name" value="FAD_FR"/>
    <property type="match status" value="1"/>
</dbReference>
<evidence type="ECO:0000256" key="6">
    <source>
        <dbReference type="ARBA" id="ARBA00022723"/>
    </source>
</evidence>
<evidence type="ECO:0000313" key="15">
    <source>
        <dbReference type="EMBL" id="MBW0133199.1"/>
    </source>
</evidence>
<accession>A0ABS6UN17</accession>
<feature type="domain" description="FAD-binding FR-type" evidence="14">
    <location>
        <begin position="229"/>
        <end position="329"/>
    </location>
</feature>
<evidence type="ECO:0000256" key="11">
    <source>
        <dbReference type="ARBA" id="ARBA00023014"/>
    </source>
</evidence>
<evidence type="ECO:0000256" key="12">
    <source>
        <dbReference type="ARBA" id="ARBA00023136"/>
    </source>
</evidence>
<evidence type="ECO:0000256" key="1">
    <source>
        <dbReference type="ARBA" id="ARBA00001974"/>
    </source>
</evidence>
<dbReference type="Pfam" id="PF00175">
    <property type="entry name" value="NAD_binding_1"/>
    <property type="match status" value="1"/>
</dbReference>
<evidence type="ECO:0000256" key="3">
    <source>
        <dbReference type="ARBA" id="ARBA00022630"/>
    </source>
</evidence>
<feature type="transmembrane region" description="Helical" evidence="13">
    <location>
        <begin position="26"/>
        <end position="46"/>
    </location>
</feature>
<keyword evidence="6" id="KW-0479">Metal-binding</keyword>
<dbReference type="EMBL" id="JADQDK010000001">
    <property type="protein sequence ID" value="MBW0133199.1"/>
    <property type="molecule type" value="Genomic_DNA"/>
</dbReference>
<keyword evidence="8 13" id="KW-1133">Transmembrane helix</keyword>
<organism evidence="15 16">
    <name type="scientific">Pseudonocardia abyssalis</name>
    <dbReference type="NCBI Taxonomy" id="2792008"/>
    <lineage>
        <taxon>Bacteria</taxon>
        <taxon>Bacillati</taxon>
        <taxon>Actinomycetota</taxon>
        <taxon>Actinomycetes</taxon>
        <taxon>Pseudonocardiales</taxon>
        <taxon>Pseudonocardiaceae</taxon>
        <taxon>Pseudonocardia</taxon>
    </lineage>
</organism>
<feature type="transmembrane region" description="Helical" evidence="13">
    <location>
        <begin position="144"/>
        <end position="166"/>
    </location>
</feature>
<comment type="cofactor">
    <cofactor evidence="1">
        <name>FAD</name>
        <dbReference type="ChEBI" id="CHEBI:57692"/>
    </cofactor>
</comment>
<dbReference type="InterPro" id="IPR001433">
    <property type="entry name" value="OxRdtase_FAD/NAD-bd"/>
</dbReference>
<feature type="transmembrane region" description="Helical" evidence="13">
    <location>
        <begin position="173"/>
        <end position="190"/>
    </location>
</feature>
<keyword evidence="4 13" id="KW-0812">Transmembrane</keyword>